<gene>
    <name evidence="2" type="ORF">CK498_10955</name>
</gene>
<dbReference type="AlphaFoldDB" id="A0A2A2EVD0"/>
<dbReference type="PROSITE" id="PS50035">
    <property type="entry name" value="PLD"/>
    <property type="match status" value="2"/>
</dbReference>
<dbReference type="GO" id="GO:0032049">
    <property type="term" value="P:cardiolipin biosynthetic process"/>
    <property type="evidence" value="ECO:0007669"/>
    <property type="project" value="UniProtKB-ARBA"/>
</dbReference>
<accession>A0A2A2EVD0</accession>
<dbReference type="Proteomes" id="UP000217771">
    <property type="component" value="Unassembled WGS sequence"/>
</dbReference>
<proteinExistence type="predicted"/>
<comment type="caution">
    <text evidence="2">The sequence shown here is derived from an EMBL/GenBank/DDBJ whole genome shotgun (WGS) entry which is preliminary data.</text>
</comment>
<dbReference type="OrthoDB" id="9762009at2"/>
<reference evidence="2 3" key="1">
    <citation type="submission" date="2017-08" db="EMBL/GenBank/DDBJ databases">
        <title>Halomonas alkalisoli sp. nov., isolated from saline alkaline soil.</title>
        <authorList>
            <person name="Wang D."/>
            <person name="Zhang G."/>
        </authorList>
    </citation>
    <scope>NUCLEOTIDE SEQUENCE [LARGE SCALE GENOMIC DNA]</scope>
    <source>
        <strain evidence="2 3">WRN001</strain>
    </source>
</reference>
<dbReference type="Gene3D" id="3.30.870.10">
    <property type="entry name" value="Endonuclease Chain A"/>
    <property type="match status" value="2"/>
</dbReference>
<dbReference type="InterPro" id="IPR025202">
    <property type="entry name" value="PLD-like_dom"/>
</dbReference>
<dbReference type="Pfam" id="PF13091">
    <property type="entry name" value="PLDc_2"/>
    <property type="match status" value="2"/>
</dbReference>
<organism evidence="2 3">
    <name type="scientific">Halomonas salipaludis</name>
    <dbReference type="NCBI Taxonomy" id="2032625"/>
    <lineage>
        <taxon>Bacteria</taxon>
        <taxon>Pseudomonadati</taxon>
        <taxon>Pseudomonadota</taxon>
        <taxon>Gammaproteobacteria</taxon>
        <taxon>Oceanospirillales</taxon>
        <taxon>Halomonadaceae</taxon>
        <taxon>Halomonas</taxon>
    </lineage>
</organism>
<evidence type="ECO:0000313" key="3">
    <source>
        <dbReference type="Proteomes" id="UP000217771"/>
    </source>
</evidence>
<name>A0A2A2EVD0_9GAMM</name>
<dbReference type="RefSeq" id="WP_095620914.1">
    <property type="nucleotide sequence ID" value="NZ_NSKB01000004.1"/>
</dbReference>
<dbReference type="InterPro" id="IPR001736">
    <property type="entry name" value="PLipase_D/transphosphatidylase"/>
</dbReference>
<dbReference type="GO" id="GO:0030572">
    <property type="term" value="F:phosphatidyltransferase activity"/>
    <property type="evidence" value="ECO:0007669"/>
    <property type="project" value="UniProtKB-ARBA"/>
</dbReference>
<feature type="domain" description="PLD phosphodiesterase" evidence="1">
    <location>
        <begin position="297"/>
        <end position="324"/>
    </location>
</feature>
<evidence type="ECO:0000259" key="1">
    <source>
        <dbReference type="PROSITE" id="PS50035"/>
    </source>
</evidence>
<keyword evidence="3" id="KW-1185">Reference proteome</keyword>
<feature type="domain" description="PLD phosphodiesterase" evidence="1">
    <location>
        <begin position="121"/>
        <end position="148"/>
    </location>
</feature>
<dbReference type="PANTHER" id="PTHR21248:SF22">
    <property type="entry name" value="PHOSPHOLIPASE D"/>
    <property type="match status" value="1"/>
</dbReference>
<evidence type="ECO:0000313" key="2">
    <source>
        <dbReference type="EMBL" id="PAU76520.1"/>
    </source>
</evidence>
<sequence length="384" mass="43819">MRRSPEYYRTEMEYTLGAHFVDGNRVEILRNGVEIFPAMLEAIEQAKYSIELVTFVYWTGDIARRFGHALSRRAEEGLRVRVVLDSIGAKKMSRELVDHMSQAGVEIRWFRPLKLWRPWRFDKRTHRKILVCDDRIGFTGGVGIAEEWEGDARHPGEWRETHVRVEGPAVIGLYAAFLDNWNECGAWRWEAIRERVKPHHDGVPIQFVRASSTIGWTESAAMMRSLVSVSHVRLRIVTAYFAPDETLVQTMLDALARGVEVEILVPGKHNDSRISQLAGQPSVERLLTAGAKVWVFAPTMLHAKLAIVDDLLACIGSVNVNHRSMGKDEECSALILSEDLAAILNRQFDEDCQRSRCLDADEFRQRGAWTRCKERAARLVLEQV</sequence>
<dbReference type="CDD" id="cd09110">
    <property type="entry name" value="PLDc_CLS_1"/>
    <property type="match status" value="1"/>
</dbReference>
<dbReference type="EMBL" id="NSKB01000004">
    <property type="protein sequence ID" value="PAU76520.1"/>
    <property type="molecule type" value="Genomic_DNA"/>
</dbReference>
<dbReference type="SMART" id="SM00155">
    <property type="entry name" value="PLDc"/>
    <property type="match status" value="2"/>
</dbReference>
<dbReference type="SUPFAM" id="SSF56024">
    <property type="entry name" value="Phospholipase D/nuclease"/>
    <property type="match status" value="2"/>
</dbReference>
<protein>
    <submittedName>
        <fullName evidence="2">Cardiolipin synthase B</fullName>
    </submittedName>
</protein>
<dbReference type="PANTHER" id="PTHR21248">
    <property type="entry name" value="CARDIOLIPIN SYNTHASE"/>
    <property type="match status" value="1"/>
</dbReference>